<organism evidence="16 17">
    <name type="scientific">Acropora cervicornis</name>
    <name type="common">Staghorn coral</name>
    <dbReference type="NCBI Taxonomy" id="6130"/>
    <lineage>
        <taxon>Eukaryota</taxon>
        <taxon>Metazoa</taxon>
        <taxon>Cnidaria</taxon>
        <taxon>Anthozoa</taxon>
        <taxon>Hexacorallia</taxon>
        <taxon>Scleractinia</taxon>
        <taxon>Astrocoeniina</taxon>
        <taxon>Acroporidae</taxon>
        <taxon>Acropora</taxon>
    </lineage>
</organism>
<dbReference type="InterPro" id="IPR001478">
    <property type="entry name" value="PDZ"/>
</dbReference>
<keyword evidence="8 12" id="KW-0175">Coiled coil</keyword>
<dbReference type="GO" id="GO:0019722">
    <property type="term" value="P:calcium-mediated signaling"/>
    <property type="evidence" value="ECO:0007669"/>
    <property type="project" value="TreeGrafter"/>
</dbReference>
<dbReference type="GO" id="GO:0031175">
    <property type="term" value="P:neuron projection development"/>
    <property type="evidence" value="ECO:0007669"/>
    <property type="project" value="TreeGrafter"/>
</dbReference>
<keyword evidence="10" id="KW-0206">Cytoskeleton</keyword>
<feature type="compositionally biased region" description="Low complexity" evidence="13">
    <location>
        <begin position="1151"/>
        <end position="1164"/>
    </location>
</feature>
<feature type="region of interest" description="Disordered" evidence="13">
    <location>
        <begin position="225"/>
        <end position="244"/>
    </location>
</feature>
<dbReference type="SUPFAM" id="SSF50156">
    <property type="entry name" value="PDZ domain-like"/>
    <property type="match status" value="1"/>
</dbReference>
<feature type="region of interest" description="Disordered" evidence="13">
    <location>
        <begin position="411"/>
        <end position="439"/>
    </location>
</feature>
<dbReference type="SMART" id="SM00228">
    <property type="entry name" value="PDZ"/>
    <property type="match status" value="1"/>
</dbReference>
<evidence type="ECO:0000256" key="10">
    <source>
        <dbReference type="ARBA" id="ARBA00023212"/>
    </source>
</evidence>
<feature type="region of interest" description="Disordered" evidence="13">
    <location>
        <begin position="1151"/>
        <end position="1183"/>
    </location>
</feature>
<feature type="region of interest" description="Disordered" evidence="13">
    <location>
        <begin position="934"/>
        <end position="965"/>
    </location>
</feature>
<dbReference type="GO" id="GO:0015629">
    <property type="term" value="C:actin cytoskeleton"/>
    <property type="evidence" value="ECO:0007669"/>
    <property type="project" value="TreeGrafter"/>
</dbReference>
<evidence type="ECO:0000256" key="4">
    <source>
        <dbReference type="ARBA" id="ARBA00022553"/>
    </source>
</evidence>
<proteinExistence type="predicted"/>
<keyword evidence="2" id="KW-0217">Developmental protein</keyword>
<dbReference type="CDD" id="cd09512">
    <property type="entry name" value="SAM_Neurabin-like"/>
    <property type="match status" value="1"/>
</dbReference>
<evidence type="ECO:0000256" key="12">
    <source>
        <dbReference type="SAM" id="Coils"/>
    </source>
</evidence>
<comment type="caution">
    <text evidence="16">The sequence shown here is derived from an EMBL/GenBank/DDBJ whole genome shotgun (WGS) entry which is preliminary data.</text>
</comment>
<feature type="compositionally biased region" description="Basic and acidic residues" evidence="13">
    <location>
        <begin position="43"/>
        <end position="53"/>
    </location>
</feature>
<dbReference type="GO" id="GO:0007015">
    <property type="term" value="P:actin filament organization"/>
    <property type="evidence" value="ECO:0007669"/>
    <property type="project" value="TreeGrafter"/>
</dbReference>
<dbReference type="InterPro" id="IPR043446">
    <property type="entry name" value="Neurabin-like"/>
</dbReference>
<dbReference type="GO" id="GO:0051015">
    <property type="term" value="F:actin filament binding"/>
    <property type="evidence" value="ECO:0007669"/>
    <property type="project" value="TreeGrafter"/>
</dbReference>
<feature type="compositionally biased region" description="Polar residues" evidence="13">
    <location>
        <begin position="256"/>
        <end position="270"/>
    </location>
</feature>
<dbReference type="Pfam" id="PF00595">
    <property type="entry name" value="PDZ"/>
    <property type="match status" value="1"/>
</dbReference>
<keyword evidence="7" id="KW-0770">Synapse</keyword>
<dbReference type="PROSITE" id="PS50105">
    <property type="entry name" value="SAM_DOMAIN"/>
    <property type="match status" value="1"/>
</dbReference>
<dbReference type="SUPFAM" id="SSF57997">
    <property type="entry name" value="Tropomyosin"/>
    <property type="match status" value="1"/>
</dbReference>
<dbReference type="PANTHER" id="PTHR16154">
    <property type="entry name" value="NEURABIN"/>
    <property type="match status" value="1"/>
</dbReference>
<keyword evidence="3" id="KW-0963">Cytoplasm</keyword>
<accession>A0AAD9V5L2</accession>
<dbReference type="SUPFAM" id="SSF47769">
    <property type="entry name" value="SAM/Pointed domain"/>
    <property type="match status" value="1"/>
</dbReference>
<feature type="compositionally biased region" description="Basic and acidic residues" evidence="13">
    <location>
        <begin position="1065"/>
        <end position="1077"/>
    </location>
</feature>
<feature type="region of interest" description="Disordered" evidence="13">
    <location>
        <begin position="455"/>
        <end position="537"/>
    </location>
</feature>
<reference evidence="16" key="1">
    <citation type="journal article" date="2023" name="G3 (Bethesda)">
        <title>Whole genome assembly and annotation of the endangered Caribbean coral Acropora cervicornis.</title>
        <authorList>
            <person name="Selwyn J.D."/>
            <person name="Vollmer S.V."/>
        </authorList>
    </citation>
    <scope>NUCLEOTIDE SEQUENCE</scope>
    <source>
        <strain evidence="16">K2</strain>
    </source>
</reference>
<dbReference type="Gene3D" id="2.30.42.10">
    <property type="match status" value="1"/>
</dbReference>
<dbReference type="InterPro" id="IPR036034">
    <property type="entry name" value="PDZ_sf"/>
</dbReference>
<feature type="compositionally biased region" description="Low complexity" evidence="13">
    <location>
        <begin position="481"/>
        <end position="493"/>
    </location>
</feature>
<feature type="region of interest" description="Disordered" evidence="13">
    <location>
        <begin position="342"/>
        <end position="372"/>
    </location>
</feature>
<evidence type="ECO:0000256" key="11">
    <source>
        <dbReference type="ARBA" id="ARBA00034103"/>
    </source>
</evidence>
<feature type="region of interest" description="Disordered" evidence="13">
    <location>
        <begin position="378"/>
        <end position="397"/>
    </location>
</feature>
<dbReference type="SMART" id="SM00454">
    <property type="entry name" value="SAM"/>
    <property type="match status" value="1"/>
</dbReference>
<evidence type="ECO:0000256" key="3">
    <source>
        <dbReference type="ARBA" id="ARBA00022490"/>
    </source>
</evidence>
<keyword evidence="4" id="KW-0597">Phosphoprotein</keyword>
<evidence type="ECO:0000313" key="16">
    <source>
        <dbReference type="EMBL" id="KAK2561575.1"/>
    </source>
</evidence>
<name>A0AAD9V5L2_ACRCE</name>
<dbReference type="InterPro" id="IPR001660">
    <property type="entry name" value="SAM"/>
</dbReference>
<evidence type="ECO:0000259" key="14">
    <source>
        <dbReference type="PROSITE" id="PS50105"/>
    </source>
</evidence>
<evidence type="ECO:0000256" key="13">
    <source>
        <dbReference type="SAM" id="MobiDB-lite"/>
    </source>
</evidence>
<keyword evidence="9" id="KW-0009">Actin-binding</keyword>
<evidence type="ECO:0000256" key="9">
    <source>
        <dbReference type="ARBA" id="ARBA00023203"/>
    </source>
</evidence>
<reference evidence="16" key="2">
    <citation type="journal article" date="2023" name="Science">
        <title>Genomic signatures of disease resistance in endangered staghorn corals.</title>
        <authorList>
            <person name="Vollmer S.V."/>
            <person name="Selwyn J.D."/>
            <person name="Despard B.A."/>
            <person name="Roesel C.L."/>
        </authorList>
    </citation>
    <scope>NUCLEOTIDE SEQUENCE</scope>
    <source>
        <strain evidence="16">K2</strain>
    </source>
</reference>
<dbReference type="Pfam" id="PF17817">
    <property type="entry name" value="PDZ_5"/>
    <property type="match status" value="1"/>
</dbReference>
<feature type="compositionally biased region" description="Basic and acidic residues" evidence="13">
    <location>
        <begin position="349"/>
        <end position="372"/>
    </location>
</feature>
<keyword evidence="6" id="KW-0524">Neurogenesis</keyword>
<dbReference type="Gene3D" id="1.10.150.50">
    <property type="entry name" value="Transcription Factor, Ets-1"/>
    <property type="match status" value="1"/>
</dbReference>
<evidence type="ECO:0000256" key="8">
    <source>
        <dbReference type="ARBA" id="ARBA00023054"/>
    </source>
</evidence>
<dbReference type="Pfam" id="PF07647">
    <property type="entry name" value="SAM_2"/>
    <property type="match status" value="1"/>
</dbReference>
<feature type="region of interest" description="Disordered" evidence="13">
    <location>
        <begin position="1"/>
        <end position="141"/>
    </location>
</feature>
<feature type="domain" description="SAM" evidence="14">
    <location>
        <begin position="1187"/>
        <end position="1231"/>
    </location>
</feature>
<evidence type="ECO:0000256" key="6">
    <source>
        <dbReference type="ARBA" id="ARBA00022902"/>
    </source>
</evidence>
<dbReference type="GO" id="GO:0014069">
    <property type="term" value="C:postsynaptic density"/>
    <property type="evidence" value="ECO:0007669"/>
    <property type="project" value="TreeGrafter"/>
</dbReference>
<evidence type="ECO:0000256" key="7">
    <source>
        <dbReference type="ARBA" id="ARBA00023018"/>
    </source>
</evidence>
<dbReference type="CDD" id="cd06790">
    <property type="entry name" value="PDZ_neurabin-like"/>
    <property type="match status" value="1"/>
</dbReference>
<dbReference type="InterPro" id="IPR013761">
    <property type="entry name" value="SAM/pointed_sf"/>
</dbReference>
<feature type="compositionally biased region" description="Low complexity" evidence="13">
    <location>
        <begin position="514"/>
        <end position="526"/>
    </location>
</feature>
<feature type="domain" description="PDZ" evidence="15">
    <location>
        <begin position="583"/>
        <end position="671"/>
    </location>
</feature>
<gene>
    <name evidence="16" type="ORF">P5673_015559</name>
</gene>
<feature type="compositionally biased region" description="Acidic residues" evidence="13">
    <location>
        <begin position="950"/>
        <end position="965"/>
    </location>
</feature>
<dbReference type="EMBL" id="JARQWQ010000032">
    <property type="protein sequence ID" value="KAK2561575.1"/>
    <property type="molecule type" value="Genomic_DNA"/>
</dbReference>
<feature type="compositionally biased region" description="Basic and acidic residues" evidence="13">
    <location>
        <begin position="1"/>
        <end position="25"/>
    </location>
</feature>
<dbReference type="GO" id="GO:0030425">
    <property type="term" value="C:dendrite"/>
    <property type="evidence" value="ECO:0007669"/>
    <property type="project" value="TreeGrafter"/>
</dbReference>
<feature type="compositionally biased region" description="Basic and acidic residues" evidence="13">
    <location>
        <begin position="411"/>
        <end position="427"/>
    </location>
</feature>
<dbReference type="GO" id="GO:0005737">
    <property type="term" value="C:cytoplasm"/>
    <property type="evidence" value="ECO:0007669"/>
    <property type="project" value="TreeGrafter"/>
</dbReference>
<keyword evidence="17" id="KW-1185">Reference proteome</keyword>
<dbReference type="InterPro" id="IPR040645">
    <property type="entry name" value="Neurabin-1/2_PDZ"/>
</dbReference>
<evidence type="ECO:0000256" key="5">
    <source>
        <dbReference type="ARBA" id="ARBA00022782"/>
    </source>
</evidence>
<evidence type="ECO:0000256" key="2">
    <source>
        <dbReference type="ARBA" id="ARBA00022473"/>
    </source>
</evidence>
<feature type="compositionally biased region" description="Polar residues" evidence="13">
    <location>
        <begin position="1103"/>
        <end position="1114"/>
    </location>
</feature>
<protein>
    <submittedName>
        <fullName evidence="16">Neurabin-1</fullName>
    </submittedName>
</protein>
<dbReference type="FunFam" id="2.30.42.10:FF:000010">
    <property type="entry name" value="Neurabin-1 isoform 1"/>
    <property type="match status" value="1"/>
</dbReference>
<evidence type="ECO:0000313" key="17">
    <source>
        <dbReference type="Proteomes" id="UP001249851"/>
    </source>
</evidence>
<evidence type="ECO:0000259" key="15">
    <source>
        <dbReference type="PROSITE" id="PS50106"/>
    </source>
</evidence>
<comment type="subcellular location">
    <subcellularLocation>
        <location evidence="1">Cytoplasm</location>
        <location evidence="1">Cytoskeleton</location>
    </subcellularLocation>
    <subcellularLocation>
        <location evidence="11">Synapse</location>
    </subcellularLocation>
</comment>
<feature type="region of interest" description="Disordered" evidence="13">
    <location>
        <begin position="254"/>
        <end position="307"/>
    </location>
</feature>
<keyword evidence="5" id="KW-0221">Differentiation</keyword>
<feature type="region of interest" description="Disordered" evidence="13">
    <location>
        <begin position="1056"/>
        <end position="1120"/>
    </location>
</feature>
<dbReference type="PROSITE" id="PS50106">
    <property type="entry name" value="PDZ"/>
    <property type="match status" value="1"/>
</dbReference>
<sequence length="1288" mass="143065">MATRTDYGKENRLRARRLEVNRSKGENNVGSKVGDSAKSQNVDSRKNIVDSKPKRNPGASENEAKHKTYNKFGAPPKKVISSDKAFITPLKNENVRKRDERPRVPRKASPSARPATASDRGSGSTEDGDQEKNIKPNVSKLKNIFDETIANEAMKAKQNFRKSRPISEGLERLKADDTTSTSQMITGRWSLPNYYKKTLPTAPNDPSYKPHVSQGIAARRALFESGGSSEDVQPREKRSPSLLDLVPDLKDLDLSTFGNTSPVSSLGTNESSPSPRSRTRSDPGTNRPMYFINSRKRYTSDSYTRNGEYRETCDDSVIRNPPLTTDKRLFKSHSVDQILLQSLGPVESENNKEDETVRKGQESWLSEKEEKSISIQVESKTRTKAKHGQSDTTSQNGLVFRRKEVAKDDFLDETPGRLREATWKDEEIPPEELAELDFTSGSVKHDFATVRDSVSLNETKTGHEFPGKGAGEAGKTESELSDSSGEDSTGSVVEHSDIENDSVPVPTSPVELLSSAKPKSSSLSKGSNKERSHKRRVKFADGPKIFPTYSREDYDRGIEDVDPVAAKAAWELEKRVEKMDIFSVDLSKDVRGLGLSIIGFGVGTDTGVEKLGIFVKSLTEGGAAAADGRIQVNDQILKVDGVSLVGVTQAFAAQTLKNTSGVVRFLMGRDKGRAHLHSGYRTDPEQEKKLEALRKKLAEAEARAEEAEQRALSAEEMVQNQANAATRSESTDNWDLKEARKRAEVFEEKIHSLESDLAVAEAENEDMLRQLEESKGLYLILDKKYHIAKNKVKELEEREQTHAETSERSAVERRLLQDKVKELERKVSSLQQAVSEKDIRLKNKEMSPYVLVDKPQTHKNEEEIQEPVLENGLAAEMEQVLANFKLSWDTQSDHATAAKEVDANKIELDLDTIPVTQTLENDYLRQKRLIAGAQQKRHKPTRASWGKSLDDEDEVTGSEEATGEIEEDEMPAKIDNEYYSGSVAASRPGLVLPKFPVGGFKLRSTGTNLFDGSPVVSDDSSPQEIRASFPLSHKEETRNVVVENLLEKQLSKPDIKVSSMPTTALDREEREGRKAVGDEEECLSASTNSLDEIEEATRRIDSDLTSSQASSRGSSPFLPPAMPLLQVNVPVLESYNEAAIDVPPELLSASGLNNSSRSSPSSASHVDGQSLVGSPENPAGTQLVTDWDTDQVYMWLISNDLEEYAEEFSTRNIDGKQLLNLDGSKLKAMGVAPNHRALIKKKVKEMKAETERELKARKQRDKEQKGNKKEGKFEKMGFMKKKGLYNIN</sequence>
<evidence type="ECO:0000256" key="1">
    <source>
        <dbReference type="ARBA" id="ARBA00004245"/>
    </source>
</evidence>
<feature type="compositionally biased region" description="Basic and acidic residues" evidence="13">
    <location>
        <begin position="93"/>
        <end position="103"/>
    </location>
</feature>
<feature type="coiled-coil region" evidence="12">
    <location>
        <begin position="683"/>
        <end position="840"/>
    </location>
</feature>
<feature type="region of interest" description="Disordered" evidence="13">
    <location>
        <begin position="1249"/>
        <end position="1274"/>
    </location>
</feature>
<dbReference type="Proteomes" id="UP001249851">
    <property type="component" value="Unassembled WGS sequence"/>
</dbReference>
<dbReference type="PANTHER" id="PTHR16154:SF6">
    <property type="entry name" value="SPINOPHILIN, ISOFORM J"/>
    <property type="match status" value="1"/>
</dbReference>
<feature type="region of interest" description="Disordered" evidence="13">
    <location>
        <begin position="155"/>
        <end position="184"/>
    </location>
</feature>